<keyword evidence="6" id="KW-0808">Transferase</keyword>
<comment type="pathway">
    <text evidence="2">Protein modification; protein glycosylation.</text>
</comment>
<evidence type="ECO:0000256" key="7">
    <source>
        <dbReference type="ARBA" id="ARBA00022692"/>
    </source>
</evidence>
<comment type="similarity">
    <text evidence="3">Belongs to the glycosyltransferase 31 family. Beta3-Gal-T subfamily.</text>
</comment>
<dbReference type="PANTHER" id="PTHR23033:SF47">
    <property type="entry name" value="APPLE DOMAIN-CONTAINING PROTEIN-RELATED"/>
    <property type="match status" value="1"/>
</dbReference>
<feature type="domain" description="Fringe-like glycosyltransferase" evidence="12">
    <location>
        <begin position="114"/>
        <end position="226"/>
    </location>
</feature>
<dbReference type="GO" id="GO:0016020">
    <property type="term" value="C:membrane"/>
    <property type="evidence" value="ECO:0007669"/>
    <property type="project" value="UniProtKB-SubCell"/>
</dbReference>
<evidence type="ECO:0000313" key="14">
    <source>
        <dbReference type="Proteomes" id="UP000799436"/>
    </source>
</evidence>
<dbReference type="EMBL" id="ML995840">
    <property type="protein sequence ID" value="KAF2768800.1"/>
    <property type="molecule type" value="Genomic_DNA"/>
</dbReference>
<evidence type="ECO:0000313" key="13">
    <source>
        <dbReference type="EMBL" id="KAF2768800.1"/>
    </source>
</evidence>
<dbReference type="Proteomes" id="UP000799436">
    <property type="component" value="Unassembled WGS sequence"/>
</dbReference>
<reference evidence="13" key="1">
    <citation type="journal article" date="2020" name="Stud. Mycol.">
        <title>101 Dothideomycetes genomes: a test case for predicting lifestyles and emergence of pathogens.</title>
        <authorList>
            <person name="Haridas S."/>
            <person name="Albert R."/>
            <person name="Binder M."/>
            <person name="Bloem J."/>
            <person name="Labutti K."/>
            <person name="Salamov A."/>
            <person name="Andreopoulos B."/>
            <person name="Baker S."/>
            <person name="Barry K."/>
            <person name="Bills G."/>
            <person name="Bluhm B."/>
            <person name="Cannon C."/>
            <person name="Castanera R."/>
            <person name="Culley D."/>
            <person name="Daum C."/>
            <person name="Ezra D."/>
            <person name="Gonzalez J."/>
            <person name="Henrissat B."/>
            <person name="Kuo A."/>
            <person name="Liang C."/>
            <person name="Lipzen A."/>
            <person name="Lutzoni F."/>
            <person name="Magnuson J."/>
            <person name="Mondo S."/>
            <person name="Nolan M."/>
            <person name="Ohm R."/>
            <person name="Pangilinan J."/>
            <person name="Park H.-J."/>
            <person name="Ramirez L."/>
            <person name="Alfaro M."/>
            <person name="Sun H."/>
            <person name="Tritt A."/>
            <person name="Yoshinaga Y."/>
            <person name="Zwiers L.-H."/>
            <person name="Turgeon B."/>
            <person name="Goodwin S."/>
            <person name="Spatafora J."/>
            <person name="Crous P."/>
            <person name="Grigoriev I."/>
        </authorList>
    </citation>
    <scope>NUCLEOTIDE SEQUENCE</scope>
    <source>
        <strain evidence="13">CBS 116005</strain>
    </source>
</reference>
<evidence type="ECO:0000259" key="12">
    <source>
        <dbReference type="Pfam" id="PF02434"/>
    </source>
</evidence>
<dbReference type="InterPro" id="IPR003378">
    <property type="entry name" value="Fringe-like_glycosylTrfase"/>
</dbReference>
<feature type="non-terminal residue" evidence="13">
    <location>
        <position position="346"/>
    </location>
</feature>
<keyword evidence="5" id="KW-0328">Glycosyltransferase</keyword>
<dbReference type="Pfam" id="PF02434">
    <property type="entry name" value="Fringe"/>
    <property type="match status" value="1"/>
</dbReference>
<gene>
    <name evidence="13" type="ORF">EJ03DRAFT_257815</name>
</gene>
<name>A0A6G1L838_9PEZI</name>
<keyword evidence="10" id="KW-1133">Transmembrane helix</keyword>
<evidence type="ECO:0000256" key="8">
    <source>
        <dbReference type="ARBA" id="ARBA00022741"/>
    </source>
</evidence>
<keyword evidence="8" id="KW-0547">Nucleotide-binding</keyword>
<evidence type="ECO:0000256" key="6">
    <source>
        <dbReference type="ARBA" id="ARBA00022679"/>
    </source>
</evidence>
<organism evidence="13 14">
    <name type="scientific">Teratosphaeria nubilosa</name>
    <dbReference type="NCBI Taxonomy" id="161662"/>
    <lineage>
        <taxon>Eukaryota</taxon>
        <taxon>Fungi</taxon>
        <taxon>Dikarya</taxon>
        <taxon>Ascomycota</taxon>
        <taxon>Pezizomycotina</taxon>
        <taxon>Dothideomycetes</taxon>
        <taxon>Dothideomycetidae</taxon>
        <taxon>Mycosphaerellales</taxon>
        <taxon>Teratosphaeriaceae</taxon>
        <taxon>Teratosphaeria</taxon>
    </lineage>
</organism>
<evidence type="ECO:0000256" key="2">
    <source>
        <dbReference type="ARBA" id="ARBA00004922"/>
    </source>
</evidence>
<evidence type="ECO:0000256" key="3">
    <source>
        <dbReference type="ARBA" id="ARBA00006462"/>
    </source>
</evidence>
<dbReference type="EC" id="2.4.1.122" evidence="4"/>
<protein>
    <recommendedName>
        <fullName evidence="4">N-acetylgalactosaminide beta-1,3-galactosyltransferase</fullName>
        <ecNumber evidence="4">2.4.1.122</ecNumber>
    </recommendedName>
</protein>
<evidence type="ECO:0000256" key="5">
    <source>
        <dbReference type="ARBA" id="ARBA00022676"/>
    </source>
</evidence>
<sequence>SVAVVVKTGATVALSGRLAALLDTSLKAVDDPLIVSDLEQTIGQHRIYDVFARFPKEMKDSHADFELYRKQQEYVATGNAKGLASLTKMPIAGKREVDQNAAWALDRYKFARMVELAIEVRPDRDWYIFIEDDTYLSYNTIVKFLADYDPSKPLFIGSPVRMPGIKGEPFFFGYGGSGFVLSRAVAKKWETHHYDLASRWDRAISNMWYGDFIMAWVLKEEFGLRLTPAWPILNNNEPARIPFGYRTWCKPAATLHHMRAYLFDIIYQAEQNLHSDILRFRDVFHAANPHGIPAKRENWTNYAEDRERHEMRPASKDVDLKAPDSAHKSFENCQQACQENKRCFMF</sequence>
<keyword evidence="7" id="KW-0812">Transmembrane</keyword>
<evidence type="ECO:0000256" key="10">
    <source>
        <dbReference type="ARBA" id="ARBA00022989"/>
    </source>
</evidence>
<feature type="non-terminal residue" evidence="13">
    <location>
        <position position="1"/>
    </location>
</feature>
<evidence type="ECO:0000256" key="4">
    <source>
        <dbReference type="ARBA" id="ARBA00012557"/>
    </source>
</evidence>
<proteinExistence type="inferred from homology"/>
<dbReference type="Gene3D" id="3.90.550.50">
    <property type="match status" value="1"/>
</dbReference>
<keyword evidence="14" id="KW-1185">Reference proteome</keyword>
<keyword evidence="11" id="KW-0472">Membrane</keyword>
<comment type="subcellular location">
    <subcellularLocation>
        <location evidence="1">Membrane</location>
        <topology evidence="1">Single-pass type II membrane protein</topology>
    </subcellularLocation>
</comment>
<dbReference type="InterPro" id="IPR026050">
    <property type="entry name" value="C1GALT1/C1GALT1_chp1"/>
</dbReference>
<dbReference type="PANTHER" id="PTHR23033">
    <property type="entry name" value="BETA1,3-GALACTOSYLTRANSFERASE"/>
    <property type="match status" value="1"/>
</dbReference>
<keyword evidence="9" id="KW-0735">Signal-anchor</keyword>
<evidence type="ECO:0000256" key="11">
    <source>
        <dbReference type="ARBA" id="ARBA00023136"/>
    </source>
</evidence>
<evidence type="ECO:0000256" key="1">
    <source>
        <dbReference type="ARBA" id="ARBA00004606"/>
    </source>
</evidence>
<dbReference type="GO" id="GO:0000166">
    <property type="term" value="F:nucleotide binding"/>
    <property type="evidence" value="ECO:0007669"/>
    <property type="project" value="UniProtKB-KW"/>
</dbReference>
<evidence type="ECO:0000256" key="9">
    <source>
        <dbReference type="ARBA" id="ARBA00022968"/>
    </source>
</evidence>
<dbReference type="GO" id="GO:0016263">
    <property type="term" value="F:glycoprotein-N-acetylgalactosamine 3-beta-galactosyltransferase activity"/>
    <property type="evidence" value="ECO:0007669"/>
    <property type="project" value="UniProtKB-EC"/>
</dbReference>
<dbReference type="AlphaFoldDB" id="A0A6G1L838"/>
<accession>A0A6G1L838</accession>
<dbReference type="OrthoDB" id="414175at2759"/>